<dbReference type="Pfam" id="PF19426">
    <property type="entry name" value="MIER1_3_C"/>
    <property type="match status" value="1"/>
</dbReference>
<feature type="domain" description="SANT" evidence="5">
    <location>
        <begin position="114"/>
        <end position="135"/>
    </location>
</feature>
<keyword evidence="3" id="KW-0804">Transcription</keyword>
<dbReference type="OrthoDB" id="5916873at2759"/>
<dbReference type="GO" id="GO:0000122">
    <property type="term" value="P:negative regulation of transcription by RNA polymerase II"/>
    <property type="evidence" value="ECO:0007669"/>
    <property type="project" value="TreeGrafter"/>
</dbReference>
<feature type="region of interest" description="Disordered" evidence="4">
    <location>
        <begin position="1"/>
        <end position="57"/>
    </location>
</feature>
<comment type="caution">
    <text evidence="6">The sequence shown here is derived from an EMBL/GenBank/DDBJ whole genome shotgun (WGS) entry which is preliminary data.</text>
</comment>
<dbReference type="EMBL" id="VSRR010002277">
    <property type="protein sequence ID" value="MPC30557.1"/>
    <property type="molecule type" value="Genomic_DNA"/>
</dbReference>
<dbReference type="Gene3D" id="1.10.10.60">
    <property type="entry name" value="Homeodomain-like"/>
    <property type="match status" value="1"/>
</dbReference>
<sequence length="322" mass="34946">MIVIHTRKDSTLNQRVHEPHSDPSARTRKTGRHEGRRAWKQGSSCAGVGHQERQQGAPRVARESRVGVLITCGVIIEVRGGATFLFVRPGSDDVSLHVPRDEECLGLVIRGACLVRTRSVGELVQFYYLWKKTERHDLFATKTRIEKKKYIVHPGTTDYMDRFLDEGEGVGGPSSWRDNRSSSPSLHALLYGRPPPGNSAGGAGGVVERSSTPTSVAQPAQPTPATESTGNSINRDSEAHGTYTGLNQMEDLARHLDPDSIESLAKMTTSTNTSVSIARTGKRNSSPHPMDVDISISRSSVLSPQTVGVETKSVAMAETVAQ</sequence>
<evidence type="ECO:0000256" key="3">
    <source>
        <dbReference type="ARBA" id="ARBA00023163"/>
    </source>
</evidence>
<feature type="compositionally biased region" description="Basic and acidic residues" evidence="4">
    <location>
        <begin position="1"/>
        <end position="25"/>
    </location>
</feature>
<dbReference type="GO" id="GO:0005654">
    <property type="term" value="C:nucleoplasm"/>
    <property type="evidence" value="ECO:0007669"/>
    <property type="project" value="TreeGrafter"/>
</dbReference>
<dbReference type="Proteomes" id="UP000324222">
    <property type="component" value="Unassembled WGS sequence"/>
</dbReference>
<dbReference type="GO" id="GO:0042826">
    <property type="term" value="F:histone deacetylase binding"/>
    <property type="evidence" value="ECO:0007669"/>
    <property type="project" value="TreeGrafter"/>
</dbReference>
<accession>A0A5B7EB11</accession>
<dbReference type="PROSITE" id="PS51293">
    <property type="entry name" value="SANT"/>
    <property type="match status" value="1"/>
</dbReference>
<evidence type="ECO:0000256" key="4">
    <source>
        <dbReference type="SAM" id="MobiDB-lite"/>
    </source>
</evidence>
<dbReference type="InterPro" id="IPR045787">
    <property type="entry name" value="MIER1/3_C"/>
</dbReference>
<dbReference type="AlphaFoldDB" id="A0A5B7EB11"/>
<dbReference type="GO" id="GO:0003714">
    <property type="term" value="F:transcription corepressor activity"/>
    <property type="evidence" value="ECO:0007669"/>
    <property type="project" value="TreeGrafter"/>
</dbReference>
<evidence type="ECO:0000313" key="7">
    <source>
        <dbReference type="Proteomes" id="UP000324222"/>
    </source>
</evidence>
<gene>
    <name evidence="6" type="primary">MIER1</name>
    <name evidence="6" type="ORF">E2C01_023824</name>
</gene>
<feature type="region of interest" description="Disordered" evidence="4">
    <location>
        <begin position="164"/>
        <end position="241"/>
    </location>
</feature>
<name>A0A5B7EB11_PORTR</name>
<dbReference type="PANTHER" id="PTHR10865:SF28">
    <property type="entry name" value="ELM2 DOMAIN-CONTAINING PROTEIN"/>
    <property type="match status" value="1"/>
</dbReference>
<evidence type="ECO:0000313" key="6">
    <source>
        <dbReference type="EMBL" id="MPC30557.1"/>
    </source>
</evidence>
<keyword evidence="2" id="KW-0805">Transcription regulation</keyword>
<dbReference type="InterPro" id="IPR017884">
    <property type="entry name" value="SANT_dom"/>
</dbReference>
<keyword evidence="7" id="KW-1185">Reference proteome</keyword>
<keyword evidence="1" id="KW-0678">Repressor</keyword>
<feature type="compositionally biased region" description="Low complexity" evidence="4">
    <location>
        <begin position="173"/>
        <end position="185"/>
    </location>
</feature>
<dbReference type="PANTHER" id="PTHR10865">
    <property type="entry name" value="METASTASIS-ASSOCIATED PROTEIN AND MESODERM INDUCTION EARLY RESPONSE PROTEIN"/>
    <property type="match status" value="1"/>
</dbReference>
<evidence type="ECO:0000256" key="1">
    <source>
        <dbReference type="ARBA" id="ARBA00022491"/>
    </source>
</evidence>
<proteinExistence type="predicted"/>
<reference evidence="6 7" key="1">
    <citation type="submission" date="2019-05" db="EMBL/GenBank/DDBJ databases">
        <title>Another draft genome of Portunus trituberculatus and its Hox gene families provides insights of decapod evolution.</title>
        <authorList>
            <person name="Jeong J.-H."/>
            <person name="Song I."/>
            <person name="Kim S."/>
            <person name="Choi T."/>
            <person name="Kim D."/>
            <person name="Ryu S."/>
            <person name="Kim W."/>
        </authorList>
    </citation>
    <scope>NUCLEOTIDE SEQUENCE [LARGE SCALE GENOMIC DNA]</scope>
    <source>
        <tissue evidence="6">Muscle</tissue>
    </source>
</reference>
<organism evidence="6 7">
    <name type="scientific">Portunus trituberculatus</name>
    <name type="common">Swimming crab</name>
    <name type="synonym">Neptunus trituberculatus</name>
    <dbReference type="NCBI Taxonomy" id="210409"/>
    <lineage>
        <taxon>Eukaryota</taxon>
        <taxon>Metazoa</taxon>
        <taxon>Ecdysozoa</taxon>
        <taxon>Arthropoda</taxon>
        <taxon>Crustacea</taxon>
        <taxon>Multicrustacea</taxon>
        <taxon>Malacostraca</taxon>
        <taxon>Eumalacostraca</taxon>
        <taxon>Eucarida</taxon>
        <taxon>Decapoda</taxon>
        <taxon>Pleocyemata</taxon>
        <taxon>Brachyura</taxon>
        <taxon>Eubrachyura</taxon>
        <taxon>Portunoidea</taxon>
        <taxon>Portunidae</taxon>
        <taxon>Portuninae</taxon>
        <taxon>Portunus</taxon>
    </lineage>
</organism>
<dbReference type="InterPro" id="IPR040138">
    <property type="entry name" value="MIER/MTA"/>
</dbReference>
<protein>
    <submittedName>
        <fullName evidence="6">Mesoderm induction early response protein 1</fullName>
    </submittedName>
</protein>
<evidence type="ECO:0000259" key="5">
    <source>
        <dbReference type="PROSITE" id="PS51293"/>
    </source>
</evidence>
<feature type="compositionally biased region" description="Polar residues" evidence="4">
    <location>
        <begin position="209"/>
        <end position="234"/>
    </location>
</feature>
<evidence type="ECO:0000256" key="2">
    <source>
        <dbReference type="ARBA" id="ARBA00023015"/>
    </source>
</evidence>